<protein>
    <submittedName>
        <fullName evidence="1">Uncharacterized protein</fullName>
    </submittedName>
</protein>
<keyword evidence="2" id="KW-1185">Reference proteome</keyword>
<dbReference type="AlphaFoldDB" id="A0A917NXP5"/>
<reference evidence="1" key="1">
    <citation type="journal article" date="2014" name="Int. J. Syst. Evol. Microbiol.">
        <title>Complete genome sequence of Corynebacterium casei LMG S-19264T (=DSM 44701T), isolated from a smear-ripened cheese.</title>
        <authorList>
            <consortium name="US DOE Joint Genome Institute (JGI-PGF)"/>
            <person name="Walter F."/>
            <person name="Albersmeier A."/>
            <person name="Kalinowski J."/>
            <person name="Ruckert C."/>
        </authorList>
    </citation>
    <scope>NUCLEOTIDE SEQUENCE</scope>
    <source>
        <strain evidence="1">JCM 3086</strain>
    </source>
</reference>
<dbReference type="EMBL" id="BMQA01000022">
    <property type="protein sequence ID" value="GGJ38587.1"/>
    <property type="molecule type" value="Genomic_DNA"/>
</dbReference>
<sequence length="72" mass="7560">MPSRAGCDGAESVSWVVDGADGVDMEFSRCGVPGTGAKKGRTGLPTEHATVIGDCLRLVLVKIRRESPVCKE</sequence>
<dbReference type="Proteomes" id="UP000657574">
    <property type="component" value="Unassembled WGS sequence"/>
</dbReference>
<name>A0A917NXP5_9ACTN</name>
<evidence type="ECO:0000313" key="2">
    <source>
        <dbReference type="Proteomes" id="UP000657574"/>
    </source>
</evidence>
<gene>
    <name evidence="1" type="ORF">GCM10010121_057130</name>
</gene>
<evidence type="ECO:0000313" key="1">
    <source>
        <dbReference type="EMBL" id="GGJ38587.1"/>
    </source>
</evidence>
<accession>A0A917NXP5</accession>
<proteinExistence type="predicted"/>
<reference evidence="1" key="2">
    <citation type="submission" date="2020-09" db="EMBL/GenBank/DDBJ databases">
        <authorList>
            <person name="Sun Q."/>
            <person name="Ohkuma M."/>
        </authorList>
    </citation>
    <scope>NUCLEOTIDE SEQUENCE</scope>
    <source>
        <strain evidence="1">JCM 3086</strain>
    </source>
</reference>
<organism evidence="1 2">
    <name type="scientific">Streptomyces brasiliensis</name>
    <dbReference type="NCBI Taxonomy" id="1954"/>
    <lineage>
        <taxon>Bacteria</taxon>
        <taxon>Bacillati</taxon>
        <taxon>Actinomycetota</taxon>
        <taxon>Actinomycetes</taxon>
        <taxon>Kitasatosporales</taxon>
        <taxon>Streptomycetaceae</taxon>
        <taxon>Streptomyces</taxon>
    </lineage>
</organism>
<comment type="caution">
    <text evidence="1">The sequence shown here is derived from an EMBL/GenBank/DDBJ whole genome shotgun (WGS) entry which is preliminary data.</text>
</comment>